<proteinExistence type="predicted"/>
<dbReference type="STRING" id="1280946.HY29_15585"/>
<keyword evidence="4" id="KW-1185">Reference proteome</keyword>
<comment type="caution">
    <text evidence="3">The sequence shown here is derived from an EMBL/GenBank/DDBJ whole genome shotgun (WGS) entry which is preliminary data.</text>
</comment>
<dbReference type="RefSeq" id="WP_034796593.1">
    <property type="nucleotide sequence ID" value="NZ_AWFF01000042.1"/>
</dbReference>
<dbReference type="Gene3D" id="3.30.1150.10">
    <property type="match status" value="1"/>
</dbReference>
<feature type="chain" id="PRO_5001614294" description="TonB C-terminal domain-containing protein" evidence="2">
    <location>
        <begin position="23"/>
        <end position="181"/>
    </location>
</feature>
<reference evidence="3 4" key="1">
    <citation type="journal article" date="2014" name="Antonie Van Leeuwenhoek">
        <title>Hyphomonas beringensis sp. nov. and Hyphomonas chukchiensis sp. nov., isolated from surface seawater of the Bering Sea and Chukchi Sea.</title>
        <authorList>
            <person name="Li C."/>
            <person name="Lai Q."/>
            <person name="Li G."/>
            <person name="Dong C."/>
            <person name="Wang J."/>
            <person name="Liao Y."/>
            <person name="Shao Z."/>
        </authorList>
    </citation>
    <scope>NUCLEOTIDE SEQUENCE [LARGE SCALE GENOMIC DNA]</scope>
    <source>
        <strain evidence="3 4">25B14_1</strain>
    </source>
</reference>
<evidence type="ECO:0008006" key="5">
    <source>
        <dbReference type="Google" id="ProtNLM"/>
    </source>
</evidence>
<dbReference type="eggNOG" id="ENOG50303WC">
    <property type="taxonomic scope" value="Bacteria"/>
</dbReference>
<accession>A0A062U8X8</accession>
<dbReference type="PATRIC" id="fig|1280946.3.peg.2117"/>
<evidence type="ECO:0000313" key="3">
    <source>
        <dbReference type="EMBL" id="KCZ54163.1"/>
    </source>
</evidence>
<protein>
    <recommendedName>
        <fullName evidence="5">TonB C-terminal domain-containing protein</fullName>
    </recommendedName>
</protein>
<organism evidence="3 4">
    <name type="scientific">Hyphomonas beringensis</name>
    <dbReference type="NCBI Taxonomy" id="1280946"/>
    <lineage>
        <taxon>Bacteria</taxon>
        <taxon>Pseudomonadati</taxon>
        <taxon>Pseudomonadota</taxon>
        <taxon>Alphaproteobacteria</taxon>
        <taxon>Hyphomonadales</taxon>
        <taxon>Hyphomonadaceae</taxon>
        <taxon>Hyphomonas</taxon>
    </lineage>
</organism>
<evidence type="ECO:0000313" key="4">
    <source>
        <dbReference type="Proteomes" id="UP000027037"/>
    </source>
</evidence>
<sequence>MKLSHILTTAACSLALAGTALAQEDYHGFDPETVDALNARLEAPLSDDVLEVLSQSTSIQPCGGEQVVSMSPSDDWTSRASSAIRPGGETPMPVPTSPLEVAYPPLYEVLGVEAACEVMFNVSESGESEDVLANCSLPGFDEAATDIFADMEFTPAKGQDSPAIQNLIVPVNFCRPDEEDS</sequence>
<keyword evidence="2" id="KW-0732">Signal</keyword>
<dbReference type="Proteomes" id="UP000027037">
    <property type="component" value="Unassembled WGS sequence"/>
</dbReference>
<feature type="signal peptide" evidence="2">
    <location>
        <begin position="1"/>
        <end position="22"/>
    </location>
</feature>
<gene>
    <name evidence="3" type="ORF">HY29_15585</name>
</gene>
<feature type="region of interest" description="Disordered" evidence="1">
    <location>
        <begin position="63"/>
        <end position="95"/>
    </location>
</feature>
<feature type="compositionally biased region" description="Polar residues" evidence="1">
    <location>
        <begin position="68"/>
        <end position="81"/>
    </location>
</feature>
<name>A0A062U8X8_9PROT</name>
<dbReference type="OrthoDB" id="7618094at2"/>
<dbReference type="EMBL" id="AWFF01000042">
    <property type="protein sequence ID" value="KCZ54163.1"/>
    <property type="molecule type" value="Genomic_DNA"/>
</dbReference>
<dbReference type="AlphaFoldDB" id="A0A062U8X8"/>
<evidence type="ECO:0000256" key="2">
    <source>
        <dbReference type="SAM" id="SignalP"/>
    </source>
</evidence>
<evidence type="ECO:0000256" key="1">
    <source>
        <dbReference type="SAM" id="MobiDB-lite"/>
    </source>
</evidence>
<dbReference type="SUPFAM" id="SSF74653">
    <property type="entry name" value="TolA/TonB C-terminal domain"/>
    <property type="match status" value="1"/>
</dbReference>